<dbReference type="Proteomes" id="UP000207741">
    <property type="component" value="Segment"/>
</dbReference>
<reference evidence="3" key="1">
    <citation type="submission" date="2014-08" db="EMBL/GenBank/DDBJ databases">
        <authorList>
            <person name="Edwards T."/>
        </authorList>
    </citation>
    <scope>NUCLEOTIDE SEQUENCE [LARGE SCALE GENOMIC DNA]</scope>
</reference>
<dbReference type="KEGG" id="vg:26640270"/>
<evidence type="ECO:0000313" key="3">
    <source>
        <dbReference type="Proteomes" id="UP000207741"/>
    </source>
</evidence>
<keyword evidence="1" id="KW-0812">Transmembrane</keyword>
<dbReference type="OrthoDB" id="27809at10239"/>
<keyword evidence="1" id="KW-0472">Membrane</keyword>
<proteinExistence type="predicted"/>
<accession>A0A0K0KW25</accession>
<dbReference type="EMBL" id="KM359505">
    <property type="protein sequence ID" value="AIR93552.1"/>
    <property type="molecule type" value="Genomic_DNA"/>
</dbReference>
<protein>
    <submittedName>
        <fullName evidence="2">Putative plasmid stability protein</fullName>
    </submittedName>
</protein>
<dbReference type="RefSeq" id="YP_009213726.1">
    <property type="nucleotide sequence ID" value="NC_028955.1"/>
</dbReference>
<name>A0A0K0KW25_9CAUD</name>
<dbReference type="GeneID" id="26640270"/>
<organism evidence="2 3">
    <name type="scientific">Prochlorococcus phage P-TIM68</name>
    <dbReference type="NCBI Taxonomy" id="1542477"/>
    <lineage>
        <taxon>Viruses</taxon>
        <taxon>Duplodnaviria</taxon>
        <taxon>Heunggongvirae</taxon>
        <taxon>Uroviricota</taxon>
        <taxon>Caudoviricetes</taxon>
        <taxon>Pantevenvirales</taxon>
        <taxon>Kyanoviridae</taxon>
        <taxon>Haifavirus</taxon>
        <taxon>Haifavirus tim68</taxon>
    </lineage>
</organism>
<feature type="transmembrane region" description="Helical" evidence="1">
    <location>
        <begin position="6"/>
        <end position="28"/>
    </location>
</feature>
<evidence type="ECO:0000313" key="2">
    <source>
        <dbReference type="EMBL" id="AIR93552.1"/>
    </source>
</evidence>
<sequence length="85" mass="8444">MQKIVNAIAIASGVVSLTVVGLGGYVFIRKDAIIESAKERIQNAVLGSITPDLGGLAGDAIPDFTGGAAPLPSAPDAPSAPVSPF</sequence>
<evidence type="ECO:0000256" key="1">
    <source>
        <dbReference type="SAM" id="Phobius"/>
    </source>
</evidence>
<keyword evidence="1" id="KW-1133">Transmembrane helix</keyword>
<keyword evidence="3" id="KW-1185">Reference proteome</keyword>